<dbReference type="InterPro" id="IPR013517">
    <property type="entry name" value="FG-GAP"/>
</dbReference>
<evidence type="ECO:0000313" key="6">
    <source>
        <dbReference type="EMBL" id="SVD85922.1"/>
    </source>
</evidence>
<reference evidence="6" key="1">
    <citation type="submission" date="2018-05" db="EMBL/GenBank/DDBJ databases">
        <authorList>
            <person name="Lanie J.A."/>
            <person name="Ng W.-L."/>
            <person name="Kazmierczak K.M."/>
            <person name="Andrzejewski T.M."/>
            <person name="Davidsen T.M."/>
            <person name="Wayne K.J."/>
            <person name="Tettelin H."/>
            <person name="Glass J.I."/>
            <person name="Rusch D."/>
            <person name="Podicherti R."/>
            <person name="Tsui H.-C.T."/>
            <person name="Winkler M.E."/>
        </authorList>
    </citation>
    <scope>NUCLEOTIDE SEQUENCE</scope>
</reference>
<dbReference type="PANTHER" id="PTHR21419">
    <property type="match status" value="1"/>
</dbReference>
<accession>A0A382YRL5</accession>
<sequence length="261" mass="27997">FPVTIPERIVTGPAVADIDGSGTADIVIVTLDSNVYAIDAYGSLKSGFPFLTSDGIQAPATLADLDGDQDLEIITGNEGGNVYVLHHDGSIMVSFITGHPIRGGVSIADLDRNGQMELLFSGLDQYVHAWNPIVDGEITGWPVNIGSGSISEPIVVDLDNDLDLEVITATIEGTIYISHHDGSSYQNFPYISQDSIHSTPAIGDLDNDGDYELIVGTDANLKVLDILDVGGDQYSWKAYRGNSHRDGYYDVSLSYLAMDNN</sequence>
<keyword evidence="2" id="KW-0812">Transmembrane</keyword>
<dbReference type="AlphaFoldDB" id="A0A382YRL5"/>
<feature type="non-terminal residue" evidence="6">
    <location>
        <position position="261"/>
    </location>
</feature>
<dbReference type="PANTHER" id="PTHR21419:SF23">
    <property type="entry name" value="PROTEIN DEFECTIVE IN EXINE FORMATION 1"/>
    <property type="match status" value="1"/>
</dbReference>
<proteinExistence type="predicted"/>
<dbReference type="EMBL" id="UINC01177999">
    <property type="protein sequence ID" value="SVD85922.1"/>
    <property type="molecule type" value="Genomic_DNA"/>
</dbReference>
<dbReference type="InterPro" id="IPR028994">
    <property type="entry name" value="Integrin_alpha_N"/>
</dbReference>
<keyword evidence="3" id="KW-0732">Signal</keyword>
<evidence type="ECO:0000256" key="5">
    <source>
        <dbReference type="ARBA" id="ARBA00023136"/>
    </source>
</evidence>
<keyword evidence="4" id="KW-1133">Transmembrane helix</keyword>
<evidence type="ECO:0000256" key="3">
    <source>
        <dbReference type="ARBA" id="ARBA00022729"/>
    </source>
</evidence>
<feature type="non-terminal residue" evidence="6">
    <location>
        <position position="1"/>
    </location>
</feature>
<evidence type="ECO:0000256" key="2">
    <source>
        <dbReference type="ARBA" id="ARBA00022692"/>
    </source>
</evidence>
<comment type="subcellular location">
    <subcellularLocation>
        <location evidence="1">Membrane</location>
        <topology evidence="1">Single-pass membrane protein</topology>
    </subcellularLocation>
</comment>
<evidence type="ECO:0000256" key="1">
    <source>
        <dbReference type="ARBA" id="ARBA00004167"/>
    </source>
</evidence>
<evidence type="ECO:0008006" key="7">
    <source>
        <dbReference type="Google" id="ProtNLM"/>
    </source>
</evidence>
<name>A0A382YRL5_9ZZZZ</name>
<dbReference type="InterPro" id="IPR045232">
    <property type="entry name" value="FAM234"/>
</dbReference>
<organism evidence="6">
    <name type="scientific">marine metagenome</name>
    <dbReference type="NCBI Taxonomy" id="408172"/>
    <lineage>
        <taxon>unclassified sequences</taxon>
        <taxon>metagenomes</taxon>
        <taxon>ecological metagenomes</taxon>
    </lineage>
</organism>
<keyword evidence="5" id="KW-0472">Membrane</keyword>
<protein>
    <recommendedName>
        <fullName evidence="7">VCBS repeat-containing protein</fullName>
    </recommendedName>
</protein>
<dbReference type="GO" id="GO:0016020">
    <property type="term" value="C:membrane"/>
    <property type="evidence" value="ECO:0007669"/>
    <property type="project" value="UniProtKB-SubCell"/>
</dbReference>
<gene>
    <name evidence="6" type="ORF">METZ01_LOCUS438776</name>
</gene>
<dbReference type="SUPFAM" id="SSF69318">
    <property type="entry name" value="Integrin alpha N-terminal domain"/>
    <property type="match status" value="1"/>
</dbReference>
<dbReference type="Pfam" id="PF13517">
    <property type="entry name" value="FG-GAP_3"/>
    <property type="match status" value="2"/>
</dbReference>
<evidence type="ECO:0000256" key="4">
    <source>
        <dbReference type="ARBA" id="ARBA00022989"/>
    </source>
</evidence>